<keyword evidence="7" id="KW-0325">Glycoprotein</keyword>
<evidence type="ECO:0000256" key="14">
    <source>
        <dbReference type="ARBA" id="ARBA00048766"/>
    </source>
</evidence>
<sequence>MTSSSSIGRTIFLLSALSGLSRAATCVVTSAGNANVSDVPAIKSAFASCGNGGIIQFPAGKTYAINELLKIQGCNGCEVQLDGTLKLKADISLWNTQSQPFAFQTSHLAIIVDGANNMKFHSPTGKGLIDGSGQVWYDKVPSIRPILWTTANSTGVTYDHIKMINSPMWFNLVTDSSYITFTNTVLNATSSSSKLPKNTDGFDTYRSNHVTIQDLWYNGGDDSISFKPNSTDITVKNAVVLGSHGVSVGSISQYPGVYDIIKNIYVQNVTFGNGLDGTKSQNGVRIKSFPGGYGSGMINNVTYQDIVVKDVTHPVVIDSCYMEDASYCASHPARTNITDIHINNVTGTSSGSTVVSLSCTPNAACYVYMKNITITPPKGSPKYICTNLSDPNDVGIPCTSS</sequence>
<dbReference type="EMBL" id="CAJMWW010000068">
    <property type="protein sequence ID" value="CAE6414549.1"/>
    <property type="molecule type" value="Genomic_DNA"/>
</dbReference>
<evidence type="ECO:0000256" key="2">
    <source>
        <dbReference type="ARBA" id="ARBA00008834"/>
    </source>
</evidence>
<feature type="active site" evidence="15">
    <location>
        <position position="244"/>
    </location>
</feature>
<gene>
    <name evidence="18" type="ORF">RDB_LOCUS29441</name>
</gene>
<evidence type="ECO:0000256" key="12">
    <source>
        <dbReference type="ARBA" id="ARBA00037312"/>
    </source>
</evidence>
<keyword evidence="9 16" id="KW-0326">Glycosidase</keyword>
<keyword evidence="5 16" id="KW-0378">Hydrolase</keyword>
<dbReference type="PANTHER" id="PTHR31736:SF12">
    <property type="entry name" value="EXO-POLYGALACTURONASE, PUTATIVE-RELATED"/>
    <property type="match status" value="1"/>
</dbReference>
<dbReference type="InterPro" id="IPR012334">
    <property type="entry name" value="Pectin_lyas_fold"/>
</dbReference>
<organism evidence="18 19">
    <name type="scientific">Rhizoctonia solani</name>
    <dbReference type="NCBI Taxonomy" id="456999"/>
    <lineage>
        <taxon>Eukaryota</taxon>
        <taxon>Fungi</taxon>
        <taxon>Dikarya</taxon>
        <taxon>Basidiomycota</taxon>
        <taxon>Agaricomycotina</taxon>
        <taxon>Agaricomycetes</taxon>
        <taxon>Cantharellales</taxon>
        <taxon>Ceratobasidiaceae</taxon>
        <taxon>Rhizoctonia</taxon>
    </lineage>
</organism>
<evidence type="ECO:0000256" key="7">
    <source>
        <dbReference type="ARBA" id="ARBA00023180"/>
    </source>
</evidence>
<reference evidence="18" key="1">
    <citation type="submission" date="2021-01" db="EMBL/GenBank/DDBJ databases">
        <authorList>
            <person name="Kaushik A."/>
        </authorList>
    </citation>
    <scope>NUCLEOTIDE SEQUENCE</scope>
    <source>
        <strain evidence="18">AG3-T5</strain>
    </source>
</reference>
<dbReference type="InterPro" id="IPR011050">
    <property type="entry name" value="Pectin_lyase_fold/virulence"/>
</dbReference>
<comment type="catalytic activity">
    <reaction evidence="14">
        <text>[(1-&gt;4)-alpha-D-galacturonosyl](n) + H2O = alpha-D-galacturonate + [(1-&gt;4)-alpha-D-galacturonosyl](n-1)</text>
        <dbReference type="Rhea" id="RHEA:14117"/>
        <dbReference type="Rhea" id="RHEA-COMP:14570"/>
        <dbReference type="Rhea" id="RHEA-COMP:14572"/>
        <dbReference type="ChEBI" id="CHEBI:15377"/>
        <dbReference type="ChEBI" id="CHEBI:58658"/>
        <dbReference type="ChEBI" id="CHEBI:140523"/>
        <dbReference type="EC" id="3.2.1.67"/>
    </reaction>
</comment>
<dbReference type="SUPFAM" id="SSF51126">
    <property type="entry name" value="Pectin lyase-like"/>
    <property type="match status" value="1"/>
</dbReference>
<dbReference type="GO" id="GO:0005576">
    <property type="term" value="C:extracellular region"/>
    <property type="evidence" value="ECO:0007669"/>
    <property type="project" value="UniProtKB-SubCell"/>
</dbReference>
<keyword evidence="10" id="KW-0961">Cell wall biogenesis/degradation</keyword>
<comment type="subcellular location">
    <subcellularLocation>
        <location evidence="1">Secreted</location>
    </subcellularLocation>
</comment>
<comment type="function">
    <text evidence="12">Specific in hydrolyzing the terminal glycosidic bond of polygalacturonic acid and oligogalacturonates.</text>
</comment>
<comment type="caution">
    <text evidence="18">The sequence shown here is derived from an EMBL/GenBank/DDBJ whole genome shotgun (WGS) entry which is preliminary data.</text>
</comment>
<dbReference type="GO" id="GO:0047911">
    <property type="term" value="F:galacturan 1,4-alpha-galacturonidase activity"/>
    <property type="evidence" value="ECO:0007669"/>
    <property type="project" value="UniProtKB-EC"/>
</dbReference>
<evidence type="ECO:0000256" key="11">
    <source>
        <dbReference type="ARBA" id="ARBA00023326"/>
    </source>
</evidence>
<dbReference type="Pfam" id="PF00295">
    <property type="entry name" value="Glyco_hydro_28"/>
    <property type="match status" value="1"/>
</dbReference>
<accession>A0A8H2X6J3</accession>
<dbReference type="GO" id="GO:0000272">
    <property type="term" value="P:polysaccharide catabolic process"/>
    <property type="evidence" value="ECO:0007669"/>
    <property type="project" value="UniProtKB-KW"/>
</dbReference>
<dbReference type="Proteomes" id="UP000663841">
    <property type="component" value="Unassembled WGS sequence"/>
</dbReference>
<dbReference type="GO" id="GO:0071555">
    <property type="term" value="P:cell wall organization"/>
    <property type="evidence" value="ECO:0007669"/>
    <property type="project" value="UniProtKB-KW"/>
</dbReference>
<dbReference type="AlphaFoldDB" id="A0A8H2X6J3"/>
<evidence type="ECO:0000313" key="18">
    <source>
        <dbReference type="EMBL" id="CAE6414549.1"/>
    </source>
</evidence>
<evidence type="ECO:0000256" key="3">
    <source>
        <dbReference type="ARBA" id="ARBA00022525"/>
    </source>
</evidence>
<evidence type="ECO:0000256" key="10">
    <source>
        <dbReference type="ARBA" id="ARBA00023316"/>
    </source>
</evidence>
<evidence type="ECO:0000256" key="4">
    <source>
        <dbReference type="ARBA" id="ARBA00022729"/>
    </source>
</evidence>
<feature type="signal peptide" evidence="17">
    <location>
        <begin position="1"/>
        <end position="23"/>
    </location>
</feature>
<dbReference type="EC" id="3.2.1.67" evidence="13"/>
<evidence type="ECO:0000256" key="1">
    <source>
        <dbReference type="ARBA" id="ARBA00004613"/>
    </source>
</evidence>
<keyword evidence="8" id="KW-0119">Carbohydrate metabolism</keyword>
<evidence type="ECO:0000256" key="13">
    <source>
        <dbReference type="ARBA" id="ARBA00038933"/>
    </source>
</evidence>
<keyword evidence="4 17" id="KW-0732">Signal</keyword>
<evidence type="ECO:0000313" key="19">
    <source>
        <dbReference type="Proteomes" id="UP000663841"/>
    </source>
</evidence>
<dbReference type="Gene3D" id="2.160.20.10">
    <property type="entry name" value="Single-stranded right-handed beta-helix, Pectin lyase-like"/>
    <property type="match status" value="1"/>
</dbReference>
<dbReference type="PANTHER" id="PTHR31736">
    <property type="match status" value="1"/>
</dbReference>
<evidence type="ECO:0000256" key="15">
    <source>
        <dbReference type="PROSITE-ProRule" id="PRU10052"/>
    </source>
</evidence>
<evidence type="ECO:0000256" key="6">
    <source>
        <dbReference type="ARBA" id="ARBA00023157"/>
    </source>
</evidence>
<name>A0A8H2X6J3_9AGAM</name>
<feature type="chain" id="PRO_5034179747" description="galacturonan 1,4-alpha-galacturonidase" evidence="17">
    <location>
        <begin position="24"/>
        <end position="401"/>
    </location>
</feature>
<evidence type="ECO:0000256" key="16">
    <source>
        <dbReference type="RuleBase" id="RU361169"/>
    </source>
</evidence>
<evidence type="ECO:0000256" key="8">
    <source>
        <dbReference type="ARBA" id="ARBA00023277"/>
    </source>
</evidence>
<keyword evidence="3" id="KW-0964">Secreted</keyword>
<proteinExistence type="inferred from homology"/>
<evidence type="ECO:0000256" key="9">
    <source>
        <dbReference type="ARBA" id="ARBA00023295"/>
    </source>
</evidence>
<dbReference type="PROSITE" id="PS00502">
    <property type="entry name" value="POLYGALACTURONASE"/>
    <property type="match status" value="1"/>
</dbReference>
<keyword evidence="11" id="KW-0624">Polysaccharide degradation</keyword>
<evidence type="ECO:0000256" key="5">
    <source>
        <dbReference type="ARBA" id="ARBA00022801"/>
    </source>
</evidence>
<dbReference type="GO" id="GO:0004650">
    <property type="term" value="F:polygalacturonase activity"/>
    <property type="evidence" value="ECO:0007669"/>
    <property type="project" value="InterPro"/>
</dbReference>
<protein>
    <recommendedName>
        <fullName evidence="13">galacturonan 1,4-alpha-galacturonidase</fullName>
        <ecNumber evidence="13">3.2.1.67</ecNumber>
    </recommendedName>
</protein>
<keyword evidence="6" id="KW-1015">Disulfide bond</keyword>
<comment type="similarity">
    <text evidence="2 16">Belongs to the glycosyl hydrolase 28 family.</text>
</comment>
<evidence type="ECO:0000256" key="17">
    <source>
        <dbReference type="SAM" id="SignalP"/>
    </source>
</evidence>
<dbReference type="InterPro" id="IPR000743">
    <property type="entry name" value="Glyco_hydro_28"/>
</dbReference>